<feature type="transmembrane region" description="Helical" evidence="6">
    <location>
        <begin position="58"/>
        <end position="82"/>
    </location>
</feature>
<feature type="transmembrane region" description="Helical" evidence="6">
    <location>
        <begin position="370"/>
        <end position="389"/>
    </location>
</feature>
<keyword evidence="5 6" id="KW-0472">Membrane</keyword>
<dbReference type="InterPro" id="IPR002797">
    <property type="entry name" value="Polysacc_synth"/>
</dbReference>
<gene>
    <name evidence="7" type="ORF">BJZ21_000587</name>
</gene>
<evidence type="ECO:0000256" key="6">
    <source>
        <dbReference type="SAM" id="Phobius"/>
    </source>
</evidence>
<name>A0A7Y9E3G3_9ACTN</name>
<evidence type="ECO:0000256" key="1">
    <source>
        <dbReference type="ARBA" id="ARBA00004651"/>
    </source>
</evidence>
<keyword evidence="3 6" id="KW-0812">Transmembrane</keyword>
<dbReference type="Proteomes" id="UP000535511">
    <property type="component" value="Unassembled WGS sequence"/>
</dbReference>
<dbReference type="InterPro" id="IPR050833">
    <property type="entry name" value="Poly_Biosynth_Transport"/>
</dbReference>
<feature type="transmembrane region" description="Helical" evidence="6">
    <location>
        <begin position="24"/>
        <end position="46"/>
    </location>
</feature>
<evidence type="ECO:0000256" key="4">
    <source>
        <dbReference type="ARBA" id="ARBA00022989"/>
    </source>
</evidence>
<keyword evidence="4 6" id="KW-1133">Transmembrane helix</keyword>
<feature type="transmembrane region" description="Helical" evidence="6">
    <location>
        <begin position="341"/>
        <end position="361"/>
    </location>
</feature>
<comment type="caution">
    <text evidence="7">The sequence shown here is derived from an EMBL/GenBank/DDBJ whole genome shotgun (WGS) entry which is preliminary data.</text>
</comment>
<reference evidence="7 8" key="1">
    <citation type="submission" date="2020-07" db="EMBL/GenBank/DDBJ databases">
        <title>Sequencing the genomes of 1000 actinobacteria strains.</title>
        <authorList>
            <person name="Klenk H.-P."/>
        </authorList>
    </citation>
    <scope>NUCLEOTIDE SEQUENCE [LARGE SCALE GENOMIC DNA]</scope>
    <source>
        <strain evidence="7 8">DSM 21350</strain>
    </source>
</reference>
<comment type="subcellular location">
    <subcellularLocation>
        <location evidence="1">Cell membrane</location>
        <topology evidence="1">Multi-pass membrane protein</topology>
    </subcellularLocation>
</comment>
<feature type="transmembrane region" description="Helical" evidence="6">
    <location>
        <begin position="395"/>
        <end position="415"/>
    </location>
</feature>
<dbReference type="EMBL" id="JACCBG010000001">
    <property type="protein sequence ID" value="NYD40504.1"/>
    <property type="molecule type" value="Genomic_DNA"/>
</dbReference>
<feature type="transmembrane region" description="Helical" evidence="6">
    <location>
        <begin position="304"/>
        <end position="321"/>
    </location>
</feature>
<evidence type="ECO:0000256" key="3">
    <source>
        <dbReference type="ARBA" id="ARBA00022692"/>
    </source>
</evidence>
<dbReference type="PANTHER" id="PTHR30250">
    <property type="entry name" value="PST FAMILY PREDICTED COLANIC ACID TRANSPORTER"/>
    <property type="match status" value="1"/>
</dbReference>
<keyword evidence="2" id="KW-1003">Cell membrane</keyword>
<sequence>MGPWISNWRCVVDVEKRLTGKSSLIGRFVGFSTLPFFGMIASFGAIPVVARHCGSQQWAGLAIGLSVGACAAIFVNYGWSLTGPSAVAQSDWDERRRLYADSLAVRSLVFALVAPPAILLATFLAPAAGRSLSAIAAAGSTFNGMSIAWYCIGMGEPAAIAIFELFPRILAAVVAAGCIGLGGPVELFPATQFVAVAAGVGTHAGMTLRRESAHPRGHLPKRLGSLLVRGFPAMVVEGAAGLYASAAAAIVSTQAAPASVSSYSSGDRLYRIGLSGLSAVSNANQSWIAETTGATRGRRALRSMVALSLAGAMGMITLAWIGTPASHLIFGPHFIKPSTSLAFGICFFAVAVNTGQARFVLAPSGRTRELMIGTFAGAATGVPAIALGAGMAGAAGAAFGLAVSQVVVCATLAYPTARVLKSLYRENADQELVGTEARD</sequence>
<proteinExistence type="predicted"/>
<keyword evidence="8" id="KW-1185">Reference proteome</keyword>
<feature type="transmembrane region" description="Helical" evidence="6">
    <location>
        <begin position="103"/>
        <end position="125"/>
    </location>
</feature>
<evidence type="ECO:0000256" key="2">
    <source>
        <dbReference type="ARBA" id="ARBA00022475"/>
    </source>
</evidence>
<dbReference type="PANTHER" id="PTHR30250:SF11">
    <property type="entry name" value="O-ANTIGEN TRANSPORTER-RELATED"/>
    <property type="match status" value="1"/>
</dbReference>
<accession>A0A7Y9E3G3</accession>
<evidence type="ECO:0000313" key="8">
    <source>
        <dbReference type="Proteomes" id="UP000535511"/>
    </source>
</evidence>
<evidence type="ECO:0000256" key="5">
    <source>
        <dbReference type="ARBA" id="ARBA00023136"/>
    </source>
</evidence>
<dbReference type="AlphaFoldDB" id="A0A7Y9E3G3"/>
<evidence type="ECO:0000313" key="7">
    <source>
        <dbReference type="EMBL" id="NYD40504.1"/>
    </source>
</evidence>
<dbReference type="Pfam" id="PF01943">
    <property type="entry name" value="Polysacc_synt"/>
    <property type="match status" value="1"/>
</dbReference>
<dbReference type="GO" id="GO:0005886">
    <property type="term" value="C:plasma membrane"/>
    <property type="evidence" value="ECO:0007669"/>
    <property type="project" value="UniProtKB-SubCell"/>
</dbReference>
<organism evidence="7 8">
    <name type="scientific">Nocardioides panaciterrulae</name>
    <dbReference type="NCBI Taxonomy" id="661492"/>
    <lineage>
        <taxon>Bacteria</taxon>
        <taxon>Bacillati</taxon>
        <taxon>Actinomycetota</taxon>
        <taxon>Actinomycetes</taxon>
        <taxon>Propionibacteriales</taxon>
        <taxon>Nocardioidaceae</taxon>
        <taxon>Nocardioides</taxon>
    </lineage>
</organism>
<protein>
    <submittedName>
        <fullName evidence="7">PST family polysaccharide transporter</fullName>
    </submittedName>
</protein>